<name>A0A182ZZG6_9TREM</name>
<protein>
    <submittedName>
        <fullName evidence="1 3">Uncharacterized protein</fullName>
    </submittedName>
</protein>
<reference evidence="3" key="1">
    <citation type="submission" date="2016-06" db="UniProtKB">
        <authorList>
            <consortium name="WormBaseParasite"/>
        </authorList>
    </citation>
    <scope>IDENTIFICATION</scope>
</reference>
<dbReference type="WBParaSite" id="ECPE_0000010001-mRNA-1">
    <property type="protein sequence ID" value="ECPE_0000010001-mRNA-1"/>
    <property type="gene ID" value="ECPE_0000010001"/>
</dbReference>
<evidence type="ECO:0000313" key="3">
    <source>
        <dbReference type="WBParaSite" id="ECPE_0000010001-mRNA-1"/>
    </source>
</evidence>
<evidence type="ECO:0000313" key="1">
    <source>
        <dbReference type="EMBL" id="VDP18725.1"/>
    </source>
</evidence>
<keyword evidence="2" id="KW-1185">Reference proteome</keyword>
<organism evidence="3">
    <name type="scientific">Echinostoma caproni</name>
    <dbReference type="NCBI Taxonomy" id="27848"/>
    <lineage>
        <taxon>Eukaryota</taxon>
        <taxon>Metazoa</taxon>
        <taxon>Spiralia</taxon>
        <taxon>Lophotrochozoa</taxon>
        <taxon>Platyhelminthes</taxon>
        <taxon>Trematoda</taxon>
        <taxon>Digenea</taxon>
        <taxon>Plagiorchiida</taxon>
        <taxon>Echinostomata</taxon>
        <taxon>Echinostomatoidea</taxon>
        <taxon>Echinostomatidae</taxon>
        <taxon>Echinostoma</taxon>
    </lineage>
</organism>
<accession>A0A182ZZG6</accession>
<proteinExistence type="predicted"/>
<sequence length="214" mass="24269">MDSAVSSALEEWNSVRKSIDERIEALIRNEHFLGDVYHGISSTASYSFLLPSVTQVENMIKKHFGQAMEVTLLRGDGIRLPVLVPISARVLDLRRAIQEVILSYLNRCLFNGPGPRESTEKREKPITGEAFDLIRREQPEAEARLSLRFTSPRFLSWRSIWRTQCLAWVTPSSTQLTLGRSSVVRVLDDLRMPLLDTGIRNGATISFVSKLKKK</sequence>
<gene>
    <name evidence="1" type="ORF">ECPE_LOCUS101</name>
</gene>
<evidence type="ECO:0000313" key="2">
    <source>
        <dbReference type="Proteomes" id="UP000272942"/>
    </source>
</evidence>
<dbReference type="Gene3D" id="3.10.20.90">
    <property type="entry name" value="Phosphatidylinositol 3-kinase Catalytic Subunit, Chain A, domain 1"/>
    <property type="match status" value="1"/>
</dbReference>
<dbReference type="OrthoDB" id="72819at2759"/>
<dbReference type="EMBL" id="UZAN01000259">
    <property type="protein sequence ID" value="VDP18725.1"/>
    <property type="molecule type" value="Genomic_DNA"/>
</dbReference>
<dbReference type="Proteomes" id="UP000272942">
    <property type="component" value="Unassembled WGS sequence"/>
</dbReference>
<reference evidence="1 2" key="2">
    <citation type="submission" date="2018-11" db="EMBL/GenBank/DDBJ databases">
        <authorList>
            <consortium name="Pathogen Informatics"/>
        </authorList>
    </citation>
    <scope>NUCLEOTIDE SEQUENCE [LARGE SCALE GENOMIC DNA]</scope>
    <source>
        <strain evidence="1 2">Egypt</strain>
    </source>
</reference>
<dbReference type="AlphaFoldDB" id="A0A182ZZG6"/>